<evidence type="ECO:0000259" key="2">
    <source>
        <dbReference type="Pfam" id="PF18791"/>
    </source>
</evidence>
<evidence type="ECO:0000256" key="1">
    <source>
        <dbReference type="SAM" id="MobiDB-lite"/>
    </source>
</evidence>
<dbReference type="Gene3D" id="3.80.10.10">
    <property type="entry name" value="Ribonuclease Inhibitor"/>
    <property type="match status" value="1"/>
</dbReference>
<protein>
    <recommendedName>
        <fullName evidence="2">Transport inhibitor response 1 domain-containing protein</fullName>
    </recommendedName>
</protein>
<comment type="caution">
    <text evidence="3">The sequence shown here is derived from an EMBL/GenBank/DDBJ whole genome shotgun (WGS) entry which is preliminary data.</text>
</comment>
<evidence type="ECO:0000313" key="4">
    <source>
        <dbReference type="Proteomes" id="UP000266723"/>
    </source>
</evidence>
<name>A0ABQ7C793_BRACR</name>
<feature type="region of interest" description="Disordered" evidence="1">
    <location>
        <begin position="142"/>
        <end position="167"/>
    </location>
</feature>
<evidence type="ECO:0000313" key="3">
    <source>
        <dbReference type="EMBL" id="KAF3548061.1"/>
    </source>
</evidence>
<dbReference type="Pfam" id="PF18791">
    <property type="entry name" value="Transp_inhibit"/>
    <property type="match status" value="1"/>
</dbReference>
<gene>
    <name evidence="3" type="ORF">DY000_02002525</name>
</gene>
<dbReference type="EMBL" id="QGKV02000832">
    <property type="protein sequence ID" value="KAF3548061.1"/>
    <property type="molecule type" value="Genomic_DNA"/>
</dbReference>
<organism evidence="3 4">
    <name type="scientific">Brassica cretica</name>
    <name type="common">Mustard</name>
    <dbReference type="NCBI Taxonomy" id="69181"/>
    <lineage>
        <taxon>Eukaryota</taxon>
        <taxon>Viridiplantae</taxon>
        <taxon>Streptophyta</taxon>
        <taxon>Embryophyta</taxon>
        <taxon>Tracheophyta</taxon>
        <taxon>Spermatophyta</taxon>
        <taxon>Magnoliopsida</taxon>
        <taxon>eudicotyledons</taxon>
        <taxon>Gunneridae</taxon>
        <taxon>Pentapetalae</taxon>
        <taxon>rosids</taxon>
        <taxon>malvids</taxon>
        <taxon>Brassicales</taxon>
        <taxon>Brassicaceae</taxon>
        <taxon>Brassiceae</taxon>
        <taxon>Brassica</taxon>
    </lineage>
</organism>
<dbReference type="InterPro" id="IPR032675">
    <property type="entry name" value="LRR_dom_sf"/>
</dbReference>
<accession>A0ABQ7C793</accession>
<keyword evidence="4" id="KW-1185">Reference proteome</keyword>
<dbReference type="InterPro" id="IPR041101">
    <property type="entry name" value="Transp_inhibit"/>
</dbReference>
<feature type="compositionally biased region" description="Polar residues" evidence="1">
    <location>
        <begin position="154"/>
        <end position="167"/>
    </location>
</feature>
<feature type="domain" description="Transport inhibitor response 1" evidence="2">
    <location>
        <begin position="167"/>
        <end position="210"/>
    </location>
</feature>
<proteinExistence type="predicted"/>
<sequence length="316" mass="34743">MLTFWPSQQSTLPHKLACNSGSYHARHFLLKTQQQKASLPLAIAIAPIETFTLCNGNSTTETSYTIFNVHNSRTVQIELSGKGNKGGRRSLELHSTATDSNLARSGSKETDPVITLSIVGANCGDSRTCSKFETRSRRGKLPPFHPYADDLPPATSQSSPFLSSPTRSLTVKGKPHFADFNLVPYEWGGFVHPWIDALAMARVGLEELRLKKMVASDESLELLSSSFASFPVSCVRLFLSETGTNRRGKEFGKNKLISCSQDCNDGARSCKISSRTRVLHKPGFTRLFTAQNAFQPVVKFSFLDRSNHVTALAVTL</sequence>
<reference evidence="3 4" key="1">
    <citation type="journal article" date="2020" name="BMC Genomics">
        <title>Intraspecific diversification of the crop wild relative Brassica cretica Lam. using demographic model selection.</title>
        <authorList>
            <person name="Kioukis A."/>
            <person name="Michalopoulou V.A."/>
            <person name="Briers L."/>
            <person name="Pirintsos S."/>
            <person name="Studholme D.J."/>
            <person name="Pavlidis P."/>
            <person name="Sarris P.F."/>
        </authorList>
    </citation>
    <scope>NUCLEOTIDE SEQUENCE [LARGE SCALE GENOMIC DNA]</scope>
    <source>
        <strain evidence="4">cv. PFS-1207/04</strain>
    </source>
</reference>
<dbReference type="Proteomes" id="UP000266723">
    <property type="component" value="Unassembled WGS sequence"/>
</dbReference>